<dbReference type="InterPro" id="IPR036175">
    <property type="entry name" value="Sec23/24_helical_dom_sf"/>
</dbReference>
<evidence type="ECO:0000256" key="1">
    <source>
        <dbReference type="ARBA" id="ARBA00004394"/>
    </source>
</evidence>
<dbReference type="GO" id="GO:0090110">
    <property type="term" value="P:COPII-coated vesicle cargo loading"/>
    <property type="evidence" value="ECO:0007669"/>
    <property type="project" value="TreeGrafter"/>
</dbReference>
<evidence type="ECO:0000256" key="8">
    <source>
        <dbReference type="ARBA" id="ARBA00022892"/>
    </source>
</evidence>
<keyword evidence="10" id="KW-0333">Golgi apparatus</keyword>
<feature type="domain" description="Sec23/Sec24 trunk" evidence="15">
    <location>
        <begin position="460"/>
        <end position="696"/>
    </location>
</feature>
<dbReference type="Pfam" id="PF08033">
    <property type="entry name" value="Sec23_BS"/>
    <property type="match status" value="1"/>
</dbReference>
<dbReference type="GO" id="GO:0070971">
    <property type="term" value="C:endoplasmic reticulum exit site"/>
    <property type="evidence" value="ECO:0007669"/>
    <property type="project" value="TreeGrafter"/>
</dbReference>
<feature type="compositionally biased region" description="Low complexity" evidence="12">
    <location>
        <begin position="1"/>
        <end position="29"/>
    </location>
</feature>
<evidence type="ECO:0008006" key="20">
    <source>
        <dbReference type="Google" id="ProtNLM"/>
    </source>
</evidence>
<dbReference type="SUPFAM" id="SSF81811">
    <property type="entry name" value="Helical domain of Sec23/24"/>
    <property type="match status" value="1"/>
</dbReference>
<dbReference type="SUPFAM" id="SSF82754">
    <property type="entry name" value="C-terminal, gelsolin-like domain of Sec23/24"/>
    <property type="match status" value="1"/>
</dbReference>
<evidence type="ECO:0000256" key="4">
    <source>
        <dbReference type="ARBA" id="ARBA00008334"/>
    </source>
</evidence>
<keyword evidence="11" id="KW-0472">Membrane</keyword>
<evidence type="ECO:0000256" key="5">
    <source>
        <dbReference type="ARBA" id="ARBA00022448"/>
    </source>
</evidence>
<dbReference type="FunFam" id="3.40.50.410:FF:000020">
    <property type="entry name" value="protein transport protein Sec24D isoform X1"/>
    <property type="match status" value="1"/>
</dbReference>
<dbReference type="AlphaFoldDB" id="A0AAW1W9Q2"/>
<evidence type="ECO:0000313" key="19">
    <source>
        <dbReference type="Proteomes" id="UP001457282"/>
    </source>
</evidence>
<feature type="compositionally biased region" description="Low complexity" evidence="12">
    <location>
        <begin position="245"/>
        <end position="260"/>
    </location>
</feature>
<dbReference type="InterPro" id="IPR006895">
    <property type="entry name" value="Znf_Sec23_Sec24"/>
</dbReference>
<comment type="subcellular location">
    <subcellularLocation>
        <location evidence="2">Cytoplasm</location>
    </subcellularLocation>
    <subcellularLocation>
        <location evidence="3">Endoplasmic reticulum membrane</location>
    </subcellularLocation>
    <subcellularLocation>
        <location evidence="1">Golgi apparatus membrane</location>
    </subcellularLocation>
</comment>
<protein>
    <recommendedName>
        <fullName evidence="20">Protein transport protein Sec24-like At3g07100</fullName>
    </recommendedName>
</protein>
<dbReference type="GO" id="GO:0000139">
    <property type="term" value="C:Golgi membrane"/>
    <property type="evidence" value="ECO:0007669"/>
    <property type="project" value="UniProtKB-SubCell"/>
</dbReference>
<dbReference type="Pfam" id="PF04815">
    <property type="entry name" value="Sec23_helical"/>
    <property type="match status" value="1"/>
</dbReference>
<feature type="domain" description="Sec23/Sec24 helical" evidence="16">
    <location>
        <begin position="797"/>
        <end position="901"/>
    </location>
</feature>
<feature type="domain" description="Sec23/Sec24 beta-sandwich" evidence="17">
    <location>
        <begin position="702"/>
        <end position="786"/>
    </location>
</feature>
<evidence type="ECO:0000259" key="17">
    <source>
        <dbReference type="Pfam" id="PF08033"/>
    </source>
</evidence>
<dbReference type="GO" id="GO:0008270">
    <property type="term" value="F:zinc ion binding"/>
    <property type="evidence" value="ECO:0007669"/>
    <property type="project" value="InterPro"/>
</dbReference>
<dbReference type="Proteomes" id="UP001457282">
    <property type="component" value="Unassembled WGS sequence"/>
</dbReference>
<evidence type="ECO:0000256" key="10">
    <source>
        <dbReference type="ARBA" id="ARBA00023034"/>
    </source>
</evidence>
<feature type="compositionally biased region" description="Low complexity" evidence="12">
    <location>
        <begin position="162"/>
        <end position="201"/>
    </location>
</feature>
<organism evidence="18 19">
    <name type="scientific">Rubus argutus</name>
    <name type="common">Southern blackberry</name>
    <dbReference type="NCBI Taxonomy" id="59490"/>
    <lineage>
        <taxon>Eukaryota</taxon>
        <taxon>Viridiplantae</taxon>
        <taxon>Streptophyta</taxon>
        <taxon>Embryophyta</taxon>
        <taxon>Tracheophyta</taxon>
        <taxon>Spermatophyta</taxon>
        <taxon>Magnoliopsida</taxon>
        <taxon>eudicotyledons</taxon>
        <taxon>Gunneridae</taxon>
        <taxon>Pentapetalae</taxon>
        <taxon>rosids</taxon>
        <taxon>fabids</taxon>
        <taxon>Rosales</taxon>
        <taxon>Rosaceae</taxon>
        <taxon>Rosoideae</taxon>
        <taxon>Rosoideae incertae sedis</taxon>
        <taxon>Rubus</taxon>
    </lineage>
</organism>
<evidence type="ECO:0000313" key="18">
    <source>
        <dbReference type="EMBL" id="KAK9920057.1"/>
    </source>
</evidence>
<dbReference type="GO" id="GO:0006886">
    <property type="term" value="P:intracellular protein transport"/>
    <property type="evidence" value="ECO:0007669"/>
    <property type="project" value="InterPro"/>
</dbReference>
<feature type="domain" description="Gelsolin-like" evidence="13">
    <location>
        <begin position="936"/>
        <end position="996"/>
    </location>
</feature>
<evidence type="ECO:0000259" key="16">
    <source>
        <dbReference type="Pfam" id="PF04815"/>
    </source>
</evidence>
<dbReference type="EMBL" id="JBEDUW010000006">
    <property type="protein sequence ID" value="KAK9920057.1"/>
    <property type="molecule type" value="Genomic_DNA"/>
</dbReference>
<dbReference type="Gene3D" id="3.40.20.10">
    <property type="entry name" value="Severin"/>
    <property type="match status" value="1"/>
</dbReference>
<dbReference type="GO" id="GO:0005789">
    <property type="term" value="C:endoplasmic reticulum membrane"/>
    <property type="evidence" value="ECO:0007669"/>
    <property type="project" value="UniProtKB-SubCell"/>
</dbReference>
<evidence type="ECO:0000256" key="6">
    <source>
        <dbReference type="ARBA" id="ARBA00022490"/>
    </source>
</evidence>
<keyword evidence="7" id="KW-0256">Endoplasmic reticulum</keyword>
<evidence type="ECO:0000256" key="12">
    <source>
        <dbReference type="SAM" id="MobiDB-lite"/>
    </source>
</evidence>
<evidence type="ECO:0000256" key="11">
    <source>
        <dbReference type="ARBA" id="ARBA00023136"/>
    </source>
</evidence>
<dbReference type="SUPFAM" id="SSF82919">
    <property type="entry name" value="Zn-finger domain of Sec23/24"/>
    <property type="match status" value="1"/>
</dbReference>
<dbReference type="PANTHER" id="PTHR13803">
    <property type="entry name" value="SEC24-RELATED PROTEIN"/>
    <property type="match status" value="1"/>
</dbReference>
<accession>A0AAW1W9Q2</accession>
<dbReference type="Pfam" id="PF00626">
    <property type="entry name" value="Gelsolin"/>
    <property type="match status" value="1"/>
</dbReference>
<dbReference type="InterPro" id="IPR050550">
    <property type="entry name" value="SEC23_SEC24_subfamily"/>
</dbReference>
<evidence type="ECO:0000259" key="13">
    <source>
        <dbReference type="Pfam" id="PF00626"/>
    </source>
</evidence>
<evidence type="ECO:0000256" key="7">
    <source>
        <dbReference type="ARBA" id="ARBA00022824"/>
    </source>
</evidence>
<dbReference type="InterPro" id="IPR006896">
    <property type="entry name" value="Sec23/24_trunk_dom"/>
</dbReference>
<dbReference type="PANTHER" id="PTHR13803:SF39">
    <property type="entry name" value="SECRETORY 24AB, ISOFORM A"/>
    <property type="match status" value="1"/>
</dbReference>
<feature type="compositionally biased region" description="Polar residues" evidence="12">
    <location>
        <begin position="225"/>
        <end position="238"/>
    </location>
</feature>
<gene>
    <name evidence="18" type="ORF">M0R45_028622</name>
</gene>
<feature type="domain" description="Zinc finger Sec23/Sec24-type" evidence="14">
    <location>
        <begin position="385"/>
        <end position="423"/>
    </location>
</feature>
<dbReference type="Pfam" id="PF04810">
    <property type="entry name" value="zf-Sec23_Sec24"/>
    <property type="match status" value="1"/>
</dbReference>
<keyword evidence="9" id="KW-0653">Protein transport</keyword>
<feature type="compositionally biased region" description="Polar residues" evidence="12">
    <location>
        <begin position="51"/>
        <end position="71"/>
    </location>
</feature>
<evidence type="ECO:0000256" key="2">
    <source>
        <dbReference type="ARBA" id="ARBA00004496"/>
    </source>
</evidence>
<comment type="similarity">
    <text evidence="4">Belongs to the SEC23/SEC24 family. SEC24 subfamily.</text>
</comment>
<evidence type="ECO:0000259" key="15">
    <source>
        <dbReference type="Pfam" id="PF04811"/>
    </source>
</evidence>
<dbReference type="Gene3D" id="3.40.50.410">
    <property type="entry name" value="von Willebrand factor, type A domain"/>
    <property type="match status" value="1"/>
</dbReference>
<dbReference type="InterPro" id="IPR036180">
    <property type="entry name" value="Gelsolin-like_dom_sf"/>
</dbReference>
<keyword evidence="8" id="KW-0931">ER-Golgi transport</keyword>
<dbReference type="Pfam" id="PF04811">
    <property type="entry name" value="Sec23_trunk"/>
    <property type="match status" value="1"/>
</dbReference>
<feature type="compositionally biased region" description="Pro residues" evidence="12">
    <location>
        <begin position="143"/>
        <end position="161"/>
    </location>
</feature>
<dbReference type="Gene3D" id="2.60.40.1670">
    <property type="entry name" value="beta-sandwich domain of Sec23/24"/>
    <property type="match status" value="1"/>
</dbReference>
<dbReference type="InterPro" id="IPR007123">
    <property type="entry name" value="Gelsolin-like_dom"/>
</dbReference>
<dbReference type="InterPro" id="IPR012990">
    <property type="entry name" value="Beta-sandwich_Sec23_24"/>
</dbReference>
<dbReference type="GO" id="GO:0030127">
    <property type="term" value="C:COPII vesicle coat"/>
    <property type="evidence" value="ECO:0007669"/>
    <property type="project" value="InterPro"/>
</dbReference>
<evidence type="ECO:0000259" key="14">
    <source>
        <dbReference type="Pfam" id="PF04810"/>
    </source>
</evidence>
<dbReference type="SUPFAM" id="SSF81995">
    <property type="entry name" value="beta-sandwich domain of Sec23/24"/>
    <property type="match status" value="1"/>
</dbReference>
<keyword evidence="6" id="KW-0963">Cytoplasm</keyword>
<feature type="region of interest" description="Disordered" evidence="12">
    <location>
        <begin position="1"/>
        <end position="284"/>
    </location>
</feature>
<sequence length="1056" mass="115570">MGTENPGRPNFTTRPTTTPFAAPPQTMTPFSSSGPVAGPEASGFRPPPPASQQTPFSSSGPVGGSNASTFRPTPPVAPQTTVPFSSFGPAVGAQPSPFRPSTPARFNDPSVPPPPTTNVPPTVGPFSRFPTPHYPSTPQFPLTAPPPPSRPPPMGQLPFQPPAGQAPFQRPLQQMPSVQMGSPPQSVSSGPPSVGVHQSPSDSSFPAPLPNSQTSFPGYARKQVSADSQGPPTQSPFLTQGGYGAPPAASSPFASQQGGYVPPPPVAGPHHMQHPGSGPPLGGVQALTEDFSSLSIGSVPGSIEPGIDPKALPRPLGGDVEPKSLAQMYPMNCKPRFLRLTTGAIPSSQSLSSRWHLPLAAVVCPLAESPDGEEVPVVNFGAAGIIRCRRCRTYVNPFVTFTDAGRKWRCNICALLNDVPSDYFANLDATGRRIDMDQRPELTHGSVEFVAPTEYMVRAPMPPLYFFLIDVSSSAVRSGMIEVVAQTIRSCLDELPGYPRTQIGFATFDSTIHFYNMKSSLTQPQMMVVSDLDDVFVPLPDDLLVNLSESRSVVETFLDSLPSMFQDNVNVESAFGPALKASLMLMSQLGGKLLIFQNTLPSLGVGRLKLRGDDLRVYGTDKEHPLRLPEDPFYKQMAAEFTKFQIGVDVYAFSDKYTDIASLGTLAKYTGGQVYYYPNFQSTIHGEKLRHELARDLTRETAWEAVMRIRCGKGVRFTSYHGNFMLRSTDLLALPAVDCDKAFAMQLSLEETLLTIQTVYFQVALLYTASCGERRIRVHTAAVPVVTDLGEMYRQADTGAIVTLLSRLAIEKTLSSKLEDARNFLQLRIVKALKEFRNLYAVQHRLGGKMIYPESLKFLPMYGLALCKSAPIRGGYADVSLDERCAAGHTMMTLPVKKLMKLLYPSLIRLDEYLVKPSTEADDLKIMENRLPLVGESLDSRGLYVYDDGFRYVLWFGRVLPPDIAKNLLGTDFAAELSKVTLCERDNEMSRKLMRILKKFRESDPSYFQLCYLVRQGEQPREGHLLLANLVEEQMGGTNGYVDWIIQVHRQVQQNP</sequence>
<dbReference type="Gene3D" id="2.30.30.380">
    <property type="entry name" value="Zn-finger domain of Sec23/24"/>
    <property type="match status" value="1"/>
</dbReference>
<keyword evidence="19" id="KW-1185">Reference proteome</keyword>
<name>A0AAW1W9Q2_RUBAR</name>
<dbReference type="SUPFAM" id="SSF53300">
    <property type="entry name" value="vWA-like"/>
    <property type="match status" value="1"/>
</dbReference>
<dbReference type="InterPro" id="IPR029006">
    <property type="entry name" value="ADF-H/Gelsolin-like_dom_sf"/>
</dbReference>
<comment type="caution">
    <text evidence="18">The sequence shown here is derived from an EMBL/GenBank/DDBJ whole genome shotgun (WGS) entry which is preliminary data.</text>
</comment>
<evidence type="ECO:0000256" key="9">
    <source>
        <dbReference type="ARBA" id="ARBA00022927"/>
    </source>
</evidence>
<proteinExistence type="inferred from homology"/>
<dbReference type="InterPro" id="IPR041742">
    <property type="entry name" value="Sec24-like_trunk_dom"/>
</dbReference>
<dbReference type="InterPro" id="IPR036174">
    <property type="entry name" value="Znf_Sec23_Sec24_sf"/>
</dbReference>
<dbReference type="Gene3D" id="1.20.120.730">
    <property type="entry name" value="Sec23/Sec24 helical domain"/>
    <property type="match status" value="1"/>
</dbReference>
<keyword evidence="5" id="KW-0813">Transport</keyword>
<dbReference type="GO" id="GO:0000149">
    <property type="term" value="F:SNARE binding"/>
    <property type="evidence" value="ECO:0007669"/>
    <property type="project" value="TreeGrafter"/>
</dbReference>
<dbReference type="CDD" id="cd01479">
    <property type="entry name" value="Sec24-like"/>
    <property type="match status" value="1"/>
</dbReference>
<dbReference type="InterPro" id="IPR006900">
    <property type="entry name" value="Sec23/24_helical_dom"/>
</dbReference>
<reference evidence="18 19" key="1">
    <citation type="journal article" date="2023" name="G3 (Bethesda)">
        <title>A chromosome-length genome assembly and annotation of blackberry (Rubus argutus, cv. 'Hillquist').</title>
        <authorList>
            <person name="Bruna T."/>
            <person name="Aryal R."/>
            <person name="Dudchenko O."/>
            <person name="Sargent D.J."/>
            <person name="Mead D."/>
            <person name="Buti M."/>
            <person name="Cavallini A."/>
            <person name="Hytonen T."/>
            <person name="Andres J."/>
            <person name="Pham M."/>
            <person name="Weisz D."/>
            <person name="Mascagni F."/>
            <person name="Usai G."/>
            <person name="Natali L."/>
            <person name="Bassil N."/>
            <person name="Fernandez G.E."/>
            <person name="Lomsadze A."/>
            <person name="Armour M."/>
            <person name="Olukolu B."/>
            <person name="Poorten T."/>
            <person name="Britton C."/>
            <person name="Davik J."/>
            <person name="Ashrafi H."/>
            <person name="Aiden E.L."/>
            <person name="Borodovsky M."/>
            <person name="Worthington M."/>
        </authorList>
    </citation>
    <scope>NUCLEOTIDE SEQUENCE [LARGE SCALE GENOMIC DNA]</scope>
    <source>
        <strain evidence="18">PI 553951</strain>
    </source>
</reference>
<evidence type="ECO:0000256" key="3">
    <source>
        <dbReference type="ARBA" id="ARBA00004586"/>
    </source>
</evidence>
<dbReference type="InterPro" id="IPR036465">
    <property type="entry name" value="vWFA_dom_sf"/>
</dbReference>